<evidence type="ECO:0000313" key="7">
    <source>
        <dbReference type="Proteomes" id="UP000227088"/>
    </source>
</evidence>
<dbReference type="InterPro" id="IPR036714">
    <property type="entry name" value="SDH_sf"/>
</dbReference>
<sequence length="85" mass="9981">MSENLEHKRLIWHCRRGMLELDVLLLPFCREVYLTLSTEDQAKFVDLVACEDPDLFGWFMQHNVSENPNHAYMVDMILKAGKITI</sequence>
<comment type="subcellular location">
    <subcellularLocation>
        <location evidence="1">Cytoplasm</location>
    </subcellularLocation>
</comment>
<organism evidence="6 7">
    <name type="scientific">Oleispira antarctica</name>
    <dbReference type="NCBI Taxonomy" id="188908"/>
    <lineage>
        <taxon>Bacteria</taxon>
        <taxon>Pseudomonadati</taxon>
        <taxon>Pseudomonadota</taxon>
        <taxon>Gammaproteobacteria</taxon>
        <taxon>Oceanospirillales</taxon>
        <taxon>Oceanospirillaceae</taxon>
        <taxon>Oleispira</taxon>
    </lineage>
</organism>
<dbReference type="GO" id="GO:0005737">
    <property type="term" value="C:cytoplasm"/>
    <property type="evidence" value="ECO:0007669"/>
    <property type="project" value="UniProtKB-SubCell"/>
</dbReference>
<evidence type="ECO:0000256" key="3">
    <source>
        <dbReference type="ARBA" id="ARBA00019418"/>
    </source>
</evidence>
<comment type="similarity">
    <text evidence="2">Belongs to the SdhE FAD assembly factor family.</text>
</comment>
<dbReference type="Pfam" id="PF03937">
    <property type="entry name" value="Sdh5"/>
    <property type="match status" value="1"/>
</dbReference>
<evidence type="ECO:0000256" key="5">
    <source>
        <dbReference type="ARBA" id="ARBA00023186"/>
    </source>
</evidence>
<evidence type="ECO:0000256" key="4">
    <source>
        <dbReference type="ARBA" id="ARBA00022490"/>
    </source>
</evidence>
<dbReference type="Gene3D" id="1.10.150.250">
    <property type="entry name" value="Flavinator of succinate dehydrogenase"/>
    <property type="match status" value="1"/>
</dbReference>
<dbReference type="AlphaFoldDB" id="A0A1Y5HYS5"/>
<dbReference type="PANTHER" id="PTHR39585">
    <property type="entry name" value="FAD ASSEMBLY FACTOR SDHE"/>
    <property type="match status" value="1"/>
</dbReference>
<keyword evidence="4" id="KW-0963">Cytoplasm</keyword>
<dbReference type="InterPro" id="IPR005631">
    <property type="entry name" value="SDH"/>
</dbReference>
<proteinExistence type="inferred from homology"/>
<dbReference type="PANTHER" id="PTHR39585:SF1">
    <property type="entry name" value="FAD ASSEMBLY FACTOR SDHE"/>
    <property type="match status" value="1"/>
</dbReference>
<gene>
    <name evidence="6" type="ORF">A9R00_00265</name>
</gene>
<dbReference type="Proteomes" id="UP000227088">
    <property type="component" value="Unassembled WGS sequence"/>
</dbReference>
<dbReference type="EMBL" id="MABE01000014">
    <property type="protein sequence ID" value="OUS41577.1"/>
    <property type="molecule type" value="Genomic_DNA"/>
</dbReference>
<evidence type="ECO:0000256" key="2">
    <source>
        <dbReference type="ARBA" id="ARBA00008571"/>
    </source>
</evidence>
<keyword evidence="5" id="KW-0143">Chaperone</keyword>
<reference evidence="7" key="1">
    <citation type="journal article" date="2017" name="Proc. Natl. Acad. Sci. U.S.A.">
        <title>Simulation of Deepwater Horizon oil plume reveals substrate specialization within a complex community of hydrocarbon degraders.</title>
        <authorList>
            <person name="Hu P."/>
            <person name="Dubinsky E.A."/>
            <person name="Probst A.J."/>
            <person name="Wang J."/>
            <person name="Sieber C.M.K."/>
            <person name="Tom L.M."/>
            <person name="Gardinali P."/>
            <person name="Banfield J.F."/>
            <person name="Atlas R.M."/>
            <person name="Andersen G.L."/>
        </authorList>
    </citation>
    <scope>NUCLEOTIDE SEQUENCE [LARGE SCALE GENOMIC DNA]</scope>
</reference>
<protein>
    <recommendedName>
        <fullName evidence="3">FAD assembly factor SdhE</fullName>
    </recommendedName>
</protein>
<evidence type="ECO:0000256" key="1">
    <source>
        <dbReference type="ARBA" id="ARBA00004496"/>
    </source>
</evidence>
<name>A0A1Y5HYS5_OLEAN</name>
<evidence type="ECO:0000313" key="6">
    <source>
        <dbReference type="EMBL" id="OUS41577.1"/>
    </source>
</evidence>
<dbReference type="GO" id="GO:0006105">
    <property type="term" value="P:succinate metabolic process"/>
    <property type="evidence" value="ECO:0007669"/>
    <property type="project" value="TreeGrafter"/>
</dbReference>
<dbReference type="InterPro" id="IPR050531">
    <property type="entry name" value="SdhE_FAD_assembly_factor"/>
</dbReference>
<accession>A0A1Y5HYS5</accession>
<dbReference type="SUPFAM" id="SSF109910">
    <property type="entry name" value="YgfY-like"/>
    <property type="match status" value="1"/>
</dbReference>
<comment type="caution">
    <text evidence="6">The sequence shown here is derived from an EMBL/GenBank/DDBJ whole genome shotgun (WGS) entry which is preliminary data.</text>
</comment>